<dbReference type="Pfam" id="PF07110">
    <property type="entry name" value="EthD"/>
    <property type="match status" value="1"/>
</dbReference>
<name>A0A1H6BG20_9BACT</name>
<organism evidence="2 3">
    <name type="scientific">Bryocella elongata</name>
    <dbReference type="NCBI Taxonomy" id="863522"/>
    <lineage>
        <taxon>Bacteria</taxon>
        <taxon>Pseudomonadati</taxon>
        <taxon>Acidobacteriota</taxon>
        <taxon>Terriglobia</taxon>
        <taxon>Terriglobales</taxon>
        <taxon>Acidobacteriaceae</taxon>
        <taxon>Bryocella</taxon>
    </lineage>
</organism>
<dbReference type="InterPro" id="IPR011008">
    <property type="entry name" value="Dimeric_a/b-barrel"/>
</dbReference>
<dbReference type="RefSeq" id="WP_103934551.1">
    <property type="nucleotide sequence ID" value="NZ_FNVA01000007.1"/>
</dbReference>
<dbReference type="Proteomes" id="UP000236728">
    <property type="component" value="Unassembled WGS sequence"/>
</dbReference>
<dbReference type="InterPro" id="IPR009799">
    <property type="entry name" value="EthD_dom"/>
</dbReference>
<proteinExistence type="predicted"/>
<evidence type="ECO:0000313" key="3">
    <source>
        <dbReference type="Proteomes" id="UP000236728"/>
    </source>
</evidence>
<dbReference type="GO" id="GO:0016491">
    <property type="term" value="F:oxidoreductase activity"/>
    <property type="evidence" value="ECO:0007669"/>
    <property type="project" value="InterPro"/>
</dbReference>
<dbReference type="SUPFAM" id="SSF54909">
    <property type="entry name" value="Dimeric alpha+beta barrel"/>
    <property type="match status" value="1"/>
</dbReference>
<dbReference type="AlphaFoldDB" id="A0A1H6BG20"/>
<dbReference type="EMBL" id="FNVA01000007">
    <property type="protein sequence ID" value="SEG59582.1"/>
    <property type="molecule type" value="Genomic_DNA"/>
</dbReference>
<evidence type="ECO:0000259" key="1">
    <source>
        <dbReference type="Pfam" id="PF07110"/>
    </source>
</evidence>
<sequence length="106" mass="11999">MVRLLILYEMPLDEAAFLKHFHEVHIPLARKVPGIRRHFFGHQPMLIRGSVPVFLVEGFDFDDMDAFGAAARSPHGLVSAQDITDNLQPLSPGMRSMVYEVIEELV</sequence>
<gene>
    <name evidence="2" type="ORF">SAMN05421819_3674</name>
</gene>
<feature type="domain" description="EthD" evidence="1">
    <location>
        <begin position="11"/>
        <end position="77"/>
    </location>
</feature>
<dbReference type="NCBIfam" id="TIGR02118">
    <property type="entry name" value="EthD family reductase"/>
    <property type="match status" value="1"/>
</dbReference>
<accession>A0A1H6BG20</accession>
<dbReference type="OrthoDB" id="5294870at2"/>
<evidence type="ECO:0000313" key="2">
    <source>
        <dbReference type="EMBL" id="SEG59582.1"/>
    </source>
</evidence>
<protein>
    <recommendedName>
        <fullName evidence="1">EthD domain-containing protein</fullName>
    </recommendedName>
</protein>
<keyword evidence="3" id="KW-1185">Reference proteome</keyword>
<reference evidence="2 3" key="1">
    <citation type="submission" date="2016-10" db="EMBL/GenBank/DDBJ databases">
        <authorList>
            <person name="de Groot N.N."/>
        </authorList>
    </citation>
    <scope>NUCLEOTIDE SEQUENCE [LARGE SCALE GENOMIC DNA]</scope>
    <source>
        <strain evidence="2 3">DSM 22489</strain>
    </source>
</reference>
<dbReference type="Gene3D" id="3.30.70.100">
    <property type="match status" value="1"/>
</dbReference>